<feature type="domain" description="DEAD-box RNA helicase Q" evidence="14">
    <location>
        <begin position="91"/>
        <end position="119"/>
    </location>
</feature>
<dbReference type="InterPro" id="IPR027417">
    <property type="entry name" value="P-loop_NTPase"/>
</dbReference>
<dbReference type="SMART" id="SM00487">
    <property type="entry name" value="DEXDc"/>
    <property type="match status" value="1"/>
</dbReference>
<dbReference type="EMBL" id="NCKV01003694">
    <property type="protein sequence ID" value="RWS25456.1"/>
    <property type="molecule type" value="Genomic_DNA"/>
</dbReference>
<dbReference type="EC" id="3.6.4.13" evidence="1"/>
<evidence type="ECO:0000256" key="8">
    <source>
        <dbReference type="ARBA" id="ARBA00044533"/>
    </source>
</evidence>
<dbReference type="Gene3D" id="3.40.50.300">
    <property type="entry name" value="P-loop containing nucleotide triphosphate hydrolases"/>
    <property type="match status" value="2"/>
</dbReference>
<evidence type="ECO:0000259" key="13">
    <source>
        <dbReference type="PROSITE" id="PS51194"/>
    </source>
</evidence>
<evidence type="ECO:0000256" key="10">
    <source>
        <dbReference type="PROSITE-ProRule" id="PRU00552"/>
    </source>
</evidence>
<dbReference type="PROSITE" id="PS51192">
    <property type="entry name" value="HELICASE_ATP_BIND_1"/>
    <property type="match status" value="1"/>
</dbReference>
<dbReference type="Pfam" id="PF00270">
    <property type="entry name" value="DEAD"/>
    <property type="match status" value="1"/>
</dbReference>
<dbReference type="GO" id="GO:0016787">
    <property type="term" value="F:hydrolase activity"/>
    <property type="evidence" value="ECO:0007669"/>
    <property type="project" value="UniProtKB-KW"/>
</dbReference>
<dbReference type="PROSITE" id="PS51194">
    <property type="entry name" value="HELICASE_CTER"/>
    <property type="match status" value="1"/>
</dbReference>
<evidence type="ECO:0000313" key="16">
    <source>
        <dbReference type="Proteomes" id="UP000288716"/>
    </source>
</evidence>
<evidence type="ECO:0000256" key="2">
    <source>
        <dbReference type="ARBA" id="ARBA00022741"/>
    </source>
</evidence>
<dbReference type="Proteomes" id="UP000288716">
    <property type="component" value="Unassembled WGS sequence"/>
</dbReference>
<dbReference type="PROSITE" id="PS51195">
    <property type="entry name" value="Q_MOTIF"/>
    <property type="match status" value="1"/>
</dbReference>
<comment type="catalytic activity">
    <reaction evidence="9">
        <text>ATP + H2O = ADP + phosphate + H(+)</text>
        <dbReference type="Rhea" id="RHEA:13065"/>
        <dbReference type="ChEBI" id="CHEBI:15377"/>
        <dbReference type="ChEBI" id="CHEBI:15378"/>
        <dbReference type="ChEBI" id="CHEBI:30616"/>
        <dbReference type="ChEBI" id="CHEBI:43474"/>
        <dbReference type="ChEBI" id="CHEBI:456216"/>
        <dbReference type="EC" id="3.6.4.13"/>
    </reaction>
</comment>
<comment type="caution">
    <text evidence="15">The sequence shown here is derived from an EMBL/GenBank/DDBJ whole genome shotgun (WGS) entry which is preliminary data.</text>
</comment>
<dbReference type="InterPro" id="IPR014001">
    <property type="entry name" value="Helicase_ATP-bd"/>
</dbReference>
<evidence type="ECO:0000256" key="1">
    <source>
        <dbReference type="ARBA" id="ARBA00012552"/>
    </source>
</evidence>
<dbReference type="GO" id="GO:0005829">
    <property type="term" value="C:cytosol"/>
    <property type="evidence" value="ECO:0007669"/>
    <property type="project" value="TreeGrafter"/>
</dbReference>
<accession>A0A443SD55</accession>
<dbReference type="InterPro" id="IPR011545">
    <property type="entry name" value="DEAD/DEAH_box_helicase_dom"/>
</dbReference>
<proteinExistence type="inferred from homology"/>
<dbReference type="OrthoDB" id="360161at2759"/>
<organism evidence="15 16">
    <name type="scientific">Leptotrombidium deliense</name>
    <dbReference type="NCBI Taxonomy" id="299467"/>
    <lineage>
        <taxon>Eukaryota</taxon>
        <taxon>Metazoa</taxon>
        <taxon>Ecdysozoa</taxon>
        <taxon>Arthropoda</taxon>
        <taxon>Chelicerata</taxon>
        <taxon>Arachnida</taxon>
        <taxon>Acari</taxon>
        <taxon>Acariformes</taxon>
        <taxon>Trombidiformes</taxon>
        <taxon>Prostigmata</taxon>
        <taxon>Anystina</taxon>
        <taxon>Parasitengona</taxon>
        <taxon>Trombiculoidea</taxon>
        <taxon>Trombiculidae</taxon>
        <taxon>Leptotrombidium</taxon>
    </lineage>
</organism>
<dbReference type="InterPro" id="IPR044764">
    <property type="entry name" value="DDX52/Rok1_DEADc"/>
</dbReference>
<feature type="domain" description="Helicase ATP-binding" evidence="12">
    <location>
        <begin position="122"/>
        <end position="299"/>
    </location>
</feature>
<dbReference type="SUPFAM" id="SSF52540">
    <property type="entry name" value="P-loop containing nucleoside triphosphate hydrolases"/>
    <property type="match status" value="1"/>
</dbReference>
<dbReference type="GO" id="GO:0003723">
    <property type="term" value="F:RNA binding"/>
    <property type="evidence" value="ECO:0007669"/>
    <property type="project" value="UniProtKB-KW"/>
</dbReference>
<dbReference type="PANTHER" id="PTHR47959">
    <property type="entry name" value="ATP-DEPENDENT RNA HELICASE RHLE-RELATED"/>
    <property type="match status" value="1"/>
</dbReference>
<dbReference type="GO" id="GO:0030490">
    <property type="term" value="P:maturation of SSU-rRNA"/>
    <property type="evidence" value="ECO:0007669"/>
    <property type="project" value="InterPro"/>
</dbReference>
<name>A0A443SD55_9ACAR</name>
<evidence type="ECO:0000256" key="3">
    <source>
        <dbReference type="ARBA" id="ARBA00022801"/>
    </source>
</evidence>
<dbReference type="InterPro" id="IPR050079">
    <property type="entry name" value="DEAD_box_RNA_helicase"/>
</dbReference>
<evidence type="ECO:0000259" key="14">
    <source>
        <dbReference type="PROSITE" id="PS51195"/>
    </source>
</evidence>
<dbReference type="InterPro" id="IPR014014">
    <property type="entry name" value="RNA_helicase_DEAD_Q_motif"/>
</dbReference>
<evidence type="ECO:0000313" key="15">
    <source>
        <dbReference type="EMBL" id="RWS25456.1"/>
    </source>
</evidence>
<feature type="region of interest" description="Disordered" evidence="11">
    <location>
        <begin position="45"/>
        <end position="64"/>
    </location>
</feature>
<sequence length="496" mass="57001">MNCLRSVAKGIRFDVKKYKNDADIFAVKKQSEQCKNIGAPFQAPVDMSDITNDRSDKKSLTNEKDRIRRLRKERKIYVKGEDISKPVESFQELQQLTSCEIVFQNINKLGFKEPTPVQMQTIPLLLDRRELICCAPTGSGKTLSFLLPLILDLKEPKNCGFRAIILAPTRELAKQTHRECIILSEGTGLRIHLIKNVYLAKKQFGLCSKLKFDILVTTPKRLAFLVQQKPMAININNIQWLVVDECDKLFEKSFREQLAVIYNAVANSNSQVCRALFSATFDKELHSWFELNLDNVVTVIIGRKNRACESVKQKFMFVGSEEGRRMALCDLITSGLDVPVLVFVKNIEKAKTLSKQLSLDGIRVGVIHSEKRNEERDSVIREFREGKIWFLICTELMSRGIDFKGVNIIINYDFPLSHIEYIHRIGRTGRAGRLGEAITFFTEHDIKRCPKMINIMRSTGSSIPVHLLDEFSRKRKSGVMEEQQQKYMYIKRKNND</sequence>
<evidence type="ECO:0000256" key="7">
    <source>
        <dbReference type="ARBA" id="ARBA00024355"/>
    </source>
</evidence>
<gene>
    <name evidence="15" type="ORF">B4U80_03679</name>
</gene>
<protein>
    <recommendedName>
        <fullName evidence="8">Probable ATP-dependent RNA helicase DDX52</fullName>
        <ecNumber evidence="1">3.6.4.13</ecNumber>
    </recommendedName>
</protein>
<evidence type="ECO:0000256" key="9">
    <source>
        <dbReference type="ARBA" id="ARBA00047984"/>
    </source>
</evidence>
<feature type="domain" description="Helicase C-terminal" evidence="13">
    <location>
        <begin position="310"/>
        <end position="471"/>
    </location>
</feature>
<keyword evidence="2" id="KW-0547">Nucleotide-binding</keyword>
<keyword evidence="4" id="KW-0347">Helicase</keyword>
<evidence type="ECO:0000259" key="12">
    <source>
        <dbReference type="PROSITE" id="PS51192"/>
    </source>
</evidence>
<dbReference type="PANTHER" id="PTHR47959:SF15">
    <property type="entry name" value="RNA HELICASE"/>
    <property type="match status" value="1"/>
</dbReference>
<keyword evidence="3" id="KW-0378">Hydrolase</keyword>
<keyword evidence="16" id="KW-1185">Reference proteome</keyword>
<evidence type="ECO:0000256" key="4">
    <source>
        <dbReference type="ARBA" id="ARBA00022806"/>
    </source>
</evidence>
<keyword evidence="5" id="KW-0067">ATP-binding</keyword>
<comment type="similarity">
    <text evidence="7">Belongs to the DEAD box helicase family. DDX52/ROK1 subfamily.</text>
</comment>
<keyword evidence="6" id="KW-0694">RNA-binding</keyword>
<dbReference type="VEuPathDB" id="VectorBase:LDEU006583"/>
<dbReference type="GO" id="GO:0003724">
    <property type="term" value="F:RNA helicase activity"/>
    <property type="evidence" value="ECO:0007669"/>
    <property type="project" value="UniProtKB-EC"/>
</dbReference>
<dbReference type="GO" id="GO:0005524">
    <property type="term" value="F:ATP binding"/>
    <property type="evidence" value="ECO:0007669"/>
    <property type="project" value="UniProtKB-KW"/>
</dbReference>
<dbReference type="InterPro" id="IPR001650">
    <property type="entry name" value="Helicase_C-like"/>
</dbReference>
<dbReference type="Pfam" id="PF00271">
    <property type="entry name" value="Helicase_C"/>
    <property type="match status" value="1"/>
</dbReference>
<dbReference type="CDD" id="cd17957">
    <property type="entry name" value="DEADc_DDX52"/>
    <property type="match status" value="1"/>
</dbReference>
<evidence type="ECO:0000256" key="6">
    <source>
        <dbReference type="ARBA" id="ARBA00022884"/>
    </source>
</evidence>
<reference evidence="15 16" key="1">
    <citation type="journal article" date="2018" name="Gigascience">
        <title>Genomes of trombidid mites reveal novel predicted allergens and laterally-transferred genes associated with secondary metabolism.</title>
        <authorList>
            <person name="Dong X."/>
            <person name="Chaisiri K."/>
            <person name="Xia D."/>
            <person name="Armstrong S.D."/>
            <person name="Fang Y."/>
            <person name="Donnelly M.J."/>
            <person name="Kadowaki T."/>
            <person name="McGarry J.W."/>
            <person name="Darby A.C."/>
            <person name="Makepeace B.L."/>
        </authorList>
    </citation>
    <scope>NUCLEOTIDE SEQUENCE [LARGE SCALE GENOMIC DNA]</scope>
    <source>
        <strain evidence="15">UoL-UT</strain>
    </source>
</reference>
<dbReference type="STRING" id="299467.A0A443SD55"/>
<evidence type="ECO:0000256" key="11">
    <source>
        <dbReference type="SAM" id="MobiDB-lite"/>
    </source>
</evidence>
<feature type="compositionally biased region" description="Basic and acidic residues" evidence="11">
    <location>
        <begin position="51"/>
        <end position="64"/>
    </location>
</feature>
<dbReference type="AlphaFoldDB" id="A0A443SD55"/>
<dbReference type="SMART" id="SM00490">
    <property type="entry name" value="HELICc"/>
    <property type="match status" value="1"/>
</dbReference>
<feature type="short sequence motif" description="Q motif" evidence="10">
    <location>
        <begin position="91"/>
        <end position="119"/>
    </location>
</feature>
<evidence type="ECO:0000256" key="5">
    <source>
        <dbReference type="ARBA" id="ARBA00022840"/>
    </source>
</evidence>
<dbReference type="CDD" id="cd18787">
    <property type="entry name" value="SF2_C_DEAD"/>
    <property type="match status" value="1"/>
</dbReference>